<dbReference type="Proteomes" id="UP000298030">
    <property type="component" value="Unassembled WGS sequence"/>
</dbReference>
<evidence type="ECO:0000313" key="3">
    <source>
        <dbReference type="Proteomes" id="UP000298030"/>
    </source>
</evidence>
<feature type="compositionally biased region" description="Gly residues" evidence="1">
    <location>
        <begin position="7"/>
        <end position="19"/>
    </location>
</feature>
<protein>
    <submittedName>
        <fullName evidence="2">Uncharacterized protein</fullName>
    </submittedName>
</protein>
<reference evidence="2 3" key="1">
    <citation type="journal article" date="2019" name="Nat. Ecol. Evol.">
        <title>Megaphylogeny resolves global patterns of mushroom evolution.</title>
        <authorList>
            <person name="Varga T."/>
            <person name="Krizsan K."/>
            <person name="Foldi C."/>
            <person name="Dima B."/>
            <person name="Sanchez-Garcia M."/>
            <person name="Sanchez-Ramirez S."/>
            <person name="Szollosi G.J."/>
            <person name="Szarkandi J.G."/>
            <person name="Papp V."/>
            <person name="Albert L."/>
            <person name="Andreopoulos W."/>
            <person name="Angelini C."/>
            <person name="Antonin V."/>
            <person name="Barry K.W."/>
            <person name="Bougher N.L."/>
            <person name="Buchanan P."/>
            <person name="Buyck B."/>
            <person name="Bense V."/>
            <person name="Catcheside P."/>
            <person name="Chovatia M."/>
            <person name="Cooper J."/>
            <person name="Damon W."/>
            <person name="Desjardin D."/>
            <person name="Finy P."/>
            <person name="Geml J."/>
            <person name="Haridas S."/>
            <person name="Hughes K."/>
            <person name="Justo A."/>
            <person name="Karasinski D."/>
            <person name="Kautmanova I."/>
            <person name="Kiss B."/>
            <person name="Kocsube S."/>
            <person name="Kotiranta H."/>
            <person name="LaButti K.M."/>
            <person name="Lechner B.E."/>
            <person name="Liimatainen K."/>
            <person name="Lipzen A."/>
            <person name="Lukacs Z."/>
            <person name="Mihaltcheva S."/>
            <person name="Morgado L.N."/>
            <person name="Niskanen T."/>
            <person name="Noordeloos M.E."/>
            <person name="Ohm R.A."/>
            <person name="Ortiz-Santana B."/>
            <person name="Ovrebo C."/>
            <person name="Racz N."/>
            <person name="Riley R."/>
            <person name="Savchenko A."/>
            <person name="Shiryaev A."/>
            <person name="Soop K."/>
            <person name="Spirin V."/>
            <person name="Szebenyi C."/>
            <person name="Tomsovsky M."/>
            <person name="Tulloss R.E."/>
            <person name="Uehling J."/>
            <person name="Grigoriev I.V."/>
            <person name="Vagvolgyi C."/>
            <person name="Papp T."/>
            <person name="Martin F.M."/>
            <person name="Miettinen O."/>
            <person name="Hibbett D.S."/>
            <person name="Nagy L.G."/>
        </authorList>
    </citation>
    <scope>NUCLEOTIDE SEQUENCE [LARGE SCALE GENOMIC DNA]</scope>
    <source>
        <strain evidence="2 3">FP101781</strain>
    </source>
</reference>
<dbReference type="AlphaFoldDB" id="A0A4Y7SWA0"/>
<dbReference type="EMBL" id="QPFP01000051">
    <property type="protein sequence ID" value="TEB26140.1"/>
    <property type="molecule type" value="Genomic_DNA"/>
</dbReference>
<gene>
    <name evidence="2" type="ORF">FA13DRAFT_1894893</name>
</gene>
<comment type="caution">
    <text evidence="2">The sequence shown here is derived from an EMBL/GenBank/DDBJ whole genome shotgun (WGS) entry which is preliminary data.</text>
</comment>
<accession>A0A4Y7SWA0</accession>
<feature type="region of interest" description="Disordered" evidence="1">
    <location>
        <begin position="1"/>
        <end position="41"/>
    </location>
</feature>
<keyword evidence="3" id="KW-1185">Reference proteome</keyword>
<feature type="compositionally biased region" description="Acidic residues" evidence="1">
    <location>
        <begin position="21"/>
        <end position="32"/>
    </location>
</feature>
<evidence type="ECO:0000313" key="2">
    <source>
        <dbReference type="EMBL" id="TEB26140.1"/>
    </source>
</evidence>
<proteinExistence type="predicted"/>
<sequence length="1061" mass="116301">MAVPKGSGAGRQRLGGGTWEDGIEVESEEEEGESGKQINVRASTPFTTISVEEEAILTSSSLPTPSAGLASLSTSISSDARLPRSGTSGKKVLLTDVEMKLRREETARKRMNLSEKKYDMASAIDLHVDEQSRPPAKRQNTDSFIPGTSPATTTHHFGRENSCRRNLRLAEEKASTFSWSRTIVLLFAPLLRPSHEAEVSDIKHPLALCPTSWVVGPRWEGRDVTLVETEEGGALPEHADQANGIGGVQSRFIRYLSELGGLVFGTPSAGVVQTTCLRSALVLPYFLLGVPKHDYSPRALHESKFDSVVMTSNENGGLGQRSITSQELIEGVKARRPGYADELAGQISTIYARSASVVDAILTSFNVPMEIDGFHPSASDERTAAGTLGCLARISDWYIENHVSSPAAGSAAQVMASSLDAFAKVAMLDVLIVLWITSIDGEVPLYSCQENGGDPAGNKGEWVTRLMYEASKIDGPALVRAILDARICDPENFVKSTTQRMATFTRVHTLKHLPSIKLATVERANVGYMVSITDTLITIDDHLHMLFKESKAPSLYIEVVEKTMATFRTYLSREMLRAPDATNTSARMARAMAQIAPYTAAIVSWAASTPVSSTSAMRAVIIGGAATLLLDYLCILLSLPFAHRFAADAVWTMMEEYALHVKIIPAMCKHIRASHFALSKPSARRPGSLEDGSDVEIKAVSKRTLDLGSFTKHSIKLCDNAKVSGLCKTSYIRAHTKLTGPVGRLLISSIGIQEQQEMGRAGVKRRIGLLSTGMSAELWHEITIAQDLRTNAIAQSFGRKSVAVTDILHPQKTAIRAVDDYVSETRPSIPAHLIRRFESFISTFKDTNGTYNGDDESFIRLQAARLATCSFRLGADEIHLLLLLKKVGACRFKGTAAERKRQMGDFRSRGPTARSNFVIEGSLVYTTPAKALPNYTYNSSVSRLLDPYYDDKPDELRSQIMMPGFFKEMEKGRRTCEFQGTVRTKYICLSYTSLAFCFSLLLRLYLALGTVFTPHALIHLDSQPYGTTSVGLVSHESTIRGEVAALILWSWPRDLLYKGRH</sequence>
<organism evidence="2 3">
    <name type="scientific">Coprinellus micaceus</name>
    <name type="common">Glistening ink-cap mushroom</name>
    <name type="synonym">Coprinus micaceus</name>
    <dbReference type="NCBI Taxonomy" id="71717"/>
    <lineage>
        <taxon>Eukaryota</taxon>
        <taxon>Fungi</taxon>
        <taxon>Dikarya</taxon>
        <taxon>Basidiomycota</taxon>
        <taxon>Agaricomycotina</taxon>
        <taxon>Agaricomycetes</taxon>
        <taxon>Agaricomycetidae</taxon>
        <taxon>Agaricales</taxon>
        <taxon>Agaricineae</taxon>
        <taxon>Psathyrellaceae</taxon>
        <taxon>Coprinellus</taxon>
    </lineage>
</organism>
<dbReference type="OrthoDB" id="2021186at2759"/>
<name>A0A4Y7SWA0_COPMI</name>
<evidence type="ECO:0000256" key="1">
    <source>
        <dbReference type="SAM" id="MobiDB-lite"/>
    </source>
</evidence>
<feature type="region of interest" description="Disordered" evidence="1">
    <location>
        <begin position="131"/>
        <end position="159"/>
    </location>
</feature>